<protein>
    <recommendedName>
        <fullName evidence="1">DUF7352 domain-containing protein</fullName>
    </recommendedName>
</protein>
<accession>A0ABS9YQF3</accession>
<dbReference type="RefSeq" id="WP_242778841.1">
    <property type="nucleotide sequence ID" value="NZ_JALDAY010000024.1"/>
</dbReference>
<name>A0ABS9YQF3_9ACTN</name>
<dbReference type="EMBL" id="JALDAY010000024">
    <property type="protein sequence ID" value="MCI3279149.1"/>
    <property type="molecule type" value="Genomic_DNA"/>
</dbReference>
<dbReference type="Proteomes" id="UP001165269">
    <property type="component" value="Unassembled WGS sequence"/>
</dbReference>
<gene>
    <name evidence="2" type="ORF">MQP27_49605</name>
</gene>
<organism evidence="2 3">
    <name type="scientific">Streptomyces cylindrosporus</name>
    <dbReference type="NCBI Taxonomy" id="2927583"/>
    <lineage>
        <taxon>Bacteria</taxon>
        <taxon>Bacillati</taxon>
        <taxon>Actinomycetota</taxon>
        <taxon>Actinomycetes</taxon>
        <taxon>Kitasatosporales</taxon>
        <taxon>Streptomycetaceae</taxon>
        <taxon>Streptomyces</taxon>
    </lineage>
</organism>
<dbReference type="InterPro" id="IPR055776">
    <property type="entry name" value="DUF7352"/>
</dbReference>
<evidence type="ECO:0000313" key="2">
    <source>
        <dbReference type="EMBL" id="MCI3279149.1"/>
    </source>
</evidence>
<comment type="caution">
    <text evidence="2">The sequence shown here is derived from an EMBL/GenBank/DDBJ whole genome shotgun (WGS) entry which is preliminary data.</text>
</comment>
<sequence>MTTDTIHRAELPIDDRPHGIDLSGDILHAAVRRFGSVDVWYVARRNDQEHMRRSFQIVGTGQPFAAGLHRHHKSAVSPDSHLVWHVLENLCPHSLPAPEDLTDHQVVGTECPACRVGLSGKRGSGWVPV</sequence>
<proteinExistence type="predicted"/>
<evidence type="ECO:0000313" key="3">
    <source>
        <dbReference type="Proteomes" id="UP001165269"/>
    </source>
</evidence>
<keyword evidence="3" id="KW-1185">Reference proteome</keyword>
<evidence type="ECO:0000259" key="1">
    <source>
        <dbReference type="Pfam" id="PF24043"/>
    </source>
</evidence>
<dbReference type="Pfam" id="PF24043">
    <property type="entry name" value="DUF7352"/>
    <property type="match status" value="1"/>
</dbReference>
<reference evidence="2" key="1">
    <citation type="submission" date="2022-03" db="EMBL/GenBank/DDBJ databases">
        <title>Streptomyces 7R015 and 7R016 isolated from Barleria lupulina in Thailand.</title>
        <authorList>
            <person name="Kanchanasin P."/>
            <person name="Phongsopitanun W."/>
            <person name="Tanasupawat S."/>
        </authorList>
    </citation>
    <scope>NUCLEOTIDE SEQUENCE</scope>
    <source>
        <strain evidence="2">7R015</strain>
    </source>
</reference>
<feature type="domain" description="DUF7352" evidence="1">
    <location>
        <begin position="4"/>
        <end position="89"/>
    </location>
</feature>